<sequence>MLVANSKPKVTLSAAITLDGKIGQKNKQIVLSSKTDKIRVHKLRSKSDAILVGKNTVEQDDPLLTVRYAKGKNPIRIILDSHGTIKNNSKIIKTCKRVPTIIVTSEIISKPNLNRLQKLPIDVIVCGKTQVNITKLLSILSKKGIKTVLLEGGGTLNRSFLKKNLIDEMIIALTPYVLGSKNTVSLFEGMSFPELKTKLPLKLKNVQKSGNEIILNYKI</sequence>
<dbReference type="PANTHER" id="PTHR38011:SF7">
    <property type="entry name" value="2,5-DIAMINO-6-RIBOSYLAMINO-4(3H)-PYRIMIDINONE 5'-PHOSPHATE REDUCTASE"/>
    <property type="match status" value="1"/>
</dbReference>
<comment type="pathway">
    <text evidence="1">Cofactor biosynthesis; riboflavin biosynthesis.</text>
</comment>
<evidence type="ECO:0000313" key="5">
    <source>
        <dbReference type="EMBL" id="AJA92945.1"/>
    </source>
</evidence>
<dbReference type="InterPro" id="IPR002734">
    <property type="entry name" value="RibDG_C"/>
</dbReference>
<dbReference type="GO" id="GO:0009231">
    <property type="term" value="P:riboflavin biosynthetic process"/>
    <property type="evidence" value="ECO:0007669"/>
    <property type="project" value="UniProtKB-UniPathway"/>
</dbReference>
<dbReference type="UniPathway" id="UPA00275"/>
<dbReference type="Pfam" id="PF01872">
    <property type="entry name" value="RibD_C"/>
    <property type="match status" value="1"/>
</dbReference>
<gene>
    <name evidence="5" type="ORF">T478_1325</name>
</gene>
<dbReference type="SUPFAM" id="SSF53597">
    <property type="entry name" value="Dihydrofolate reductase-like"/>
    <property type="match status" value="1"/>
</dbReference>
<proteinExistence type="predicted"/>
<name>A0A0A7V8F3_9ARCH</name>
<dbReference type="InterPro" id="IPR050765">
    <property type="entry name" value="Riboflavin_Biosynth_HTPR"/>
</dbReference>
<dbReference type="AlphaFoldDB" id="A0A0A7V8F3"/>
<dbReference type="NCBIfam" id="TIGR00227">
    <property type="entry name" value="ribD_Cterm"/>
    <property type="match status" value="1"/>
</dbReference>
<keyword evidence="3" id="KW-0560">Oxidoreductase</keyword>
<evidence type="ECO:0000313" key="6">
    <source>
        <dbReference type="Proteomes" id="UP000030944"/>
    </source>
</evidence>
<protein>
    <submittedName>
        <fullName evidence="5">Putative diaminohydroxyphosphoribosylaminopyrimidine reductase</fullName>
    </submittedName>
</protein>
<dbReference type="GO" id="GO:0050661">
    <property type="term" value="F:NADP binding"/>
    <property type="evidence" value="ECO:0007669"/>
    <property type="project" value="InterPro"/>
</dbReference>
<dbReference type="STRING" id="1410606.T478_1325"/>
<dbReference type="InterPro" id="IPR011549">
    <property type="entry name" value="RibD_C"/>
</dbReference>
<reference evidence="5 6" key="1">
    <citation type="journal article" date="2015" name="Proc. Natl. Acad. Sci. U.S.A.">
        <title>Genomic and proteomic characterization of "Candidatus Nitrosopelagicus brevis": An ammonia-oxidizing archaeon from the open ocean.</title>
        <authorList>
            <person name="Santoro A.E."/>
            <person name="Dupont C.L."/>
            <person name="Richter R.A."/>
            <person name="Craig M.T."/>
            <person name="Carini P."/>
            <person name="McIlvin M.R."/>
            <person name="Yang Y."/>
            <person name="Orsi W.D."/>
            <person name="Moran D.M."/>
            <person name="Saito M.A."/>
        </authorList>
    </citation>
    <scope>NUCLEOTIDE SEQUENCE [LARGE SCALE GENOMIC DNA]</scope>
    <source>
        <strain evidence="6">V2</strain>
    </source>
</reference>
<dbReference type="Gene3D" id="3.40.430.10">
    <property type="entry name" value="Dihydrofolate Reductase, subunit A"/>
    <property type="match status" value="1"/>
</dbReference>
<dbReference type="GO" id="GO:0008703">
    <property type="term" value="F:5-amino-6-(5-phosphoribosylamino)uracil reductase activity"/>
    <property type="evidence" value="ECO:0007669"/>
    <property type="project" value="InterPro"/>
</dbReference>
<accession>A0A0A7V8F3</accession>
<dbReference type="HOGENOM" id="CLU_036590_4_1_2"/>
<dbReference type="InterPro" id="IPR024072">
    <property type="entry name" value="DHFR-like_dom_sf"/>
</dbReference>
<evidence type="ECO:0000259" key="4">
    <source>
        <dbReference type="Pfam" id="PF01872"/>
    </source>
</evidence>
<feature type="domain" description="Bacterial bifunctional deaminase-reductase C-terminal" evidence="4">
    <location>
        <begin position="8"/>
        <end position="215"/>
    </location>
</feature>
<dbReference type="PANTHER" id="PTHR38011">
    <property type="entry name" value="DIHYDROFOLATE REDUCTASE FAMILY PROTEIN (AFU_ORTHOLOGUE AFUA_8G06820)"/>
    <property type="match status" value="1"/>
</dbReference>
<dbReference type="Proteomes" id="UP000030944">
    <property type="component" value="Chromosome"/>
</dbReference>
<organism evidence="5 6">
    <name type="scientific">Candidatus Nitrosopelagicus brevis</name>
    <dbReference type="NCBI Taxonomy" id="1410606"/>
    <lineage>
        <taxon>Archaea</taxon>
        <taxon>Nitrososphaerota</taxon>
    </lineage>
</organism>
<keyword evidence="2" id="KW-0521">NADP</keyword>
<evidence type="ECO:0000256" key="3">
    <source>
        <dbReference type="ARBA" id="ARBA00023002"/>
    </source>
</evidence>
<evidence type="ECO:0000256" key="2">
    <source>
        <dbReference type="ARBA" id="ARBA00022857"/>
    </source>
</evidence>
<dbReference type="EMBL" id="CP007026">
    <property type="protein sequence ID" value="AJA92945.1"/>
    <property type="molecule type" value="Genomic_DNA"/>
</dbReference>
<evidence type="ECO:0000256" key="1">
    <source>
        <dbReference type="ARBA" id="ARBA00005104"/>
    </source>
</evidence>
<dbReference type="KEGG" id="nbv:T478_1325"/>